<dbReference type="InterPro" id="IPR011009">
    <property type="entry name" value="Kinase-like_dom_sf"/>
</dbReference>
<sequence length="356" mass="38390">MAGSVEALTPAWITEALRAQGGLAAAVTVATVEATPVGTGQMCDSVRLRLGYDGAVSGPATVVAKLPATDPTSRATAKSLGSYELEVRFYQQLAGDLPIRTPRCLYADIDVEEADFVLLLEDMAPARQGDQLAGCTPDEAAVAVAELSKLHAPRWGDPSLASIEWLHRDPEARQTFMAELLPVLHAGFRERYGDVLDDEVEQACDALFGHLGTHLGERQAPTTIVHGDYRLDNLLFGGLGGGVPVAVVDWQTVGTGAAMDDVAYFLGGGLLPEDRRASEEEIVRDYLDRLRAAGVAFDWDDCWQDYRRGTWSGLLMAVAASMLVERTERGDEMFLTMARRAARHALDLDAADLFGA</sequence>
<accession>A0A6J4I610</accession>
<reference evidence="2" key="1">
    <citation type="submission" date="2020-02" db="EMBL/GenBank/DDBJ databases">
        <authorList>
            <person name="Meier V. D."/>
        </authorList>
    </citation>
    <scope>NUCLEOTIDE SEQUENCE</scope>
    <source>
        <strain evidence="2">AVDCRST_MAG20</strain>
    </source>
</reference>
<dbReference type="SUPFAM" id="SSF56112">
    <property type="entry name" value="Protein kinase-like (PK-like)"/>
    <property type="match status" value="1"/>
</dbReference>
<feature type="domain" description="Aminoglycoside phosphotransferase" evidence="1">
    <location>
        <begin position="78"/>
        <end position="287"/>
    </location>
</feature>
<dbReference type="Gene3D" id="3.90.1200.10">
    <property type="match status" value="1"/>
</dbReference>
<dbReference type="InterPro" id="IPR002575">
    <property type="entry name" value="Aminoglycoside_PTrfase"/>
</dbReference>
<evidence type="ECO:0000259" key="1">
    <source>
        <dbReference type="Pfam" id="PF01636"/>
    </source>
</evidence>
<evidence type="ECO:0000313" key="2">
    <source>
        <dbReference type="EMBL" id="CAA9243590.1"/>
    </source>
</evidence>
<dbReference type="PANTHER" id="PTHR23020:SF41">
    <property type="entry name" value="AMINOGLYCOSIDE PHOSPHOTRANSFERASE DOMAIN-CONTAINING PROTEIN"/>
    <property type="match status" value="1"/>
</dbReference>
<protein>
    <recommendedName>
        <fullName evidence="1">Aminoglycoside phosphotransferase domain-containing protein</fullName>
    </recommendedName>
</protein>
<dbReference type="Pfam" id="PF01636">
    <property type="entry name" value="APH"/>
    <property type="match status" value="1"/>
</dbReference>
<dbReference type="PANTHER" id="PTHR23020">
    <property type="entry name" value="UNCHARACTERIZED NUCLEAR HORMONE RECEPTOR-RELATED"/>
    <property type="match status" value="1"/>
</dbReference>
<gene>
    <name evidence="2" type="ORF">AVDCRST_MAG20-1806</name>
</gene>
<name>A0A6J4I610_9ACTN</name>
<proteinExistence type="predicted"/>
<organism evidence="2">
    <name type="scientific">uncultured Acidimicrobiales bacterium</name>
    <dbReference type="NCBI Taxonomy" id="310071"/>
    <lineage>
        <taxon>Bacteria</taxon>
        <taxon>Bacillati</taxon>
        <taxon>Actinomycetota</taxon>
        <taxon>Acidimicrobiia</taxon>
        <taxon>Acidimicrobiales</taxon>
        <taxon>environmental samples</taxon>
    </lineage>
</organism>
<dbReference type="InterPro" id="IPR052961">
    <property type="entry name" value="Oxido-Kinase-like_Enzymes"/>
</dbReference>
<dbReference type="AlphaFoldDB" id="A0A6J4I610"/>
<dbReference type="EMBL" id="CADCSY010000083">
    <property type="protein sequence ID" value="CAA9243590.1"/>
    <property type="molecule type" value="Genomic_DNA"/>
</dbReference>